<dbReference type="EMBL" id="WPAF01000043">
    <property type="protein sequence ID" value="KAF0132780.1"/>
    <property type="molecule type" value="Genomic_DNA"/>
</dbReference>
<gene>
    <name evidence="1" type="ORF">FD145_1567</name>
</gene>
<evidence type="ECO:0000313" key="2">
    <source>
        <dbReference type="Proteomes" id="UP000488506"/>
    </source>
</evidence>
<evidence type="ECO:0000313" key="1">
    <source>
        <dbReference type="EMBL" id="KAF0132780.1"/>
    </source>
</evidence>
<dbReference type="Proteomes" id="UP000488506">
    <property type="component" value="Unassembled WGS sequence"/>
</dbReference>
<protein>
    <submittedName>
        <fullName evidence="1">Uncharacterized protein</fullName>
    </submittedName>
</protein>
<proteinExistence type="predicted"/>
<sequence>MGAGQIIYKIKKGLKGMKKLNKNIFRGAFSRDDTNFYAYDISGILK</sequence>
<reference evidence="1 2" key="1">
    <citation type="submission" date="2019-12" db="EMBL/GenBank/DDBJ databases">
        <authorList>
            <person name="Wolfe R."/>
            <person name="Danczak R."/>
            <person name="Wilkins M."/>
        </authorList>
    </citation>
    <scope>NUCLEOTIDE SEQUENCE [LARGE SCALE GENOMIC DNA]</scope>
    <source>
        <strain evidence="1">X2_MaxBin.013</strain>
    </source>
</reference>
<dbReference type="AlphaFoldDB" id="A0A833KZJ8"/>
<accession>A0A833KZJ8</accession>
<organism evidence="1 2">
    <name type="scientific">Candidatus Saganbacteria bacterium</name>
    <dbReference type="NCBI Taxonomy" id="2575572"/>
    <lineage>
        <taxon>Bacteria</taxon>
        <taxon>Bacillati</taxon>
        <taxon>Saganbacteria</taxon>
    </lineage>
</organism>
<name>A0A833KZJ8_UNCSA</name>
<comment type="caution">
    <text evidence="1">The sequence shown here is derived from an EMBL/GenBank/DDBJ whole genome shotgun (WGS) entry which is preliminary data.</text>
</comment>